<comment type="caution">
    <text evidence="2">The sequence shown here is derived from an EMBL/GenBank/DDBJ whole genome shotgun (WGS) entry which is preliminary data.</text>
</comment>
<proteinExistence type="predicted"/>
<evidence type="ECO:0000313" key="3">
    <source>
        <dbReference type="Proteomes" id="UP000481252"/>
    </source>
</evidence>
<dbReference type="SUPFAM" id="SSF159888">
    <property type="entry name" value="YdhG-like"/>
    <property type="match status" value="1"/>
</dbReference>
<sequence>MAKTVFQSVDDYLATQPEAAKGVLEEVRGIIRKALPEAEEVISYQIPAYKVPGGTALYFAGWKKHYSLYPANGELVAAFKDDLSPYEVNDKGTIRFPLSEPVPAKLIERIAKFRAKQVADEAKAKAAAKKR</sequence>
<name>A0A7C9R544_9HYPH</name>
<reference evidence="2 3" key="1">
    <citation type="submission" date="2020-02" db="EMBL/GenBank/DDBJ databases">
        <title>Genome sequence of the type strain CGMCC 1.15528 of Mesorhizobium zhangyense.</title>
        <authorList>
            <person name="Gao J."/>
            <person name="Sun J."/>
        </authorList>
    </citation>
    <scope>NUCLEOTIDE SEQUENCE [LARGE SCALE GENOMIC DNA]</scope>
    <source>
        <strain evidence="2 3">CGMCC 1.15528</strain>
    </source>
</reference>
<dbReference type="AlphaFoldDB" id="A0A7C9R544"/>
<dbReference type="EMBL" id="JAAKZG010000002">
    <property type="protein sequence ID" value="NGN40380.1"/>
    <property type="molecule type" value="Genomic_DNA"/>
</dbReference>
<dbReference type="Proteomes" id="UP000481252">
    <property type="component" value="Unassembled WGS sequence"/>
</dbReference>
<feature type="domain" description="YdhG-like" evidence="1">
    <location>
        <begin position="22"/>
        <end position="113"/>
    </location>
</feature>
<accession>A0A7C9R544</accession>
<keyword evidence="3" id="KW-1185">Reference proteome</keyword>
<evidence type="ECO:0000313" key="2">
    <source>
        <dbReference type="EMBL" id="NGN40380.1"/>
    </source>
</evidence>
<dbReference type="InterPro" id="IPR014922">
    <property type="entry name" value="YdhG-like"/>
</dbReference>
<gene>
    <name evidence="2" type="ORF">G6N74_04830</name>
</gene>
<protein>
    <submittedName>
        <fullName evidence="2">DUF1801 domain-containing protein</fullName>
    </submittedName>
</protein>
<dbReference type="Pfam" id="PF08818">
    <property type="entry name" value="DUF1801"/>
    <property type="match status" value="1"/>
</dbReference>
<dbReference type="Gene3D" id="3.90.1150.200">
    <property type="match status" value="1"/>
</dbReference>
<organism evidence="2 3">
    <name type="scientific">Mesorhizobium zhangyense</name>
    <dbReference type="NCBI Taxonomy" id="1776730"/>
    <lineage>
        <taxon>Bacteria</taxon>
        <taxon>Pseudomonadati</taxon>
        <taxon>Pseudomonadota</taxon>
        <taxon>Alphaproteobacteria</taxon>
        <taxon>Hyphomicrobiales</taxon>
        <taxon>Phyllobacteriaceae</taxon>
        <taxon>Mesorhizobium</taxon>
    </lineage>
</organism>
<evidence type="ECO:0000259" key="1">
    <source>
        <dbReference type="Pfam" id="PF08818"/>
    </source>
</evidence>
<dbReference type="RefSeq" id="WP_165114953.1">
    <property type="nucleotide sequence ID" value="NZ_JAAKZG010000002.1"/>
</dbReference>